<feature type="compositionally biased region" description="Basic and acidic residues" evidence="1">
    <location>
        <begin position="7"/>
        <end position="24"/>
    </location>
</feature>
<comment type="caution">
    <text evidence="3">The sequence shown here is derived from an EMBL/GenBank/DDBJ whole genome shotgun (WGS) entry which is preliminary data.</text>
</comment>
<feature type="region of interest" description="Disordered" evidence="1">
    <location>
        <begin position="1"/>
        <end position="202"/>
    </location>
</feature>
<feature type="compositionally biased region" description="Basic and acidic residues" evidence="1">
    <location>
        <begin position="165"/>
        <end position="181"/>
    </location>
</feature>
<feature type="region of interest" description="Disordered" evidence="1">
    <location>
        <begin position="253"/>
        <end position="283"/>
    </location>
</feature>
<keyword evidence="2" id="KW-0472">Membrane</keyword>
<evidence type="ECO:0000313" key="3">
    <source>
        <dbReference type="EMBL" id="MBP2435686.1"/>
    </source>
</evidence>
<evidence type="ECO:0000313" key="4">
    <source>
        <dbReference type="Proteomes" id="UP001519362"/>
    </source>
</evidence>
<dbReference type="EMBL" id="JAGIOL010000001">
    <property type="protein sequence ID" value="MBP2435686.1"/>
    <property type="molecule type" value="Genomic_DNA"/>
</dbReference>
<feature type="compositionally biased region" description="Polar residues" evidence="1">
    <location>
        <begin position="192"/>
        <end position="201"/>
    </location>
</feature>
<organism evidence="3 4">
    <name type="scientific">Microbacterium amylolyticum</name>
    <dbReference type="NCBI Taxonomy" id="936337"/>
    <lineage>
        <taxon>Bacteria</taxon>
        <taxon>Bacillati</taxon>
        <taxon>Actinomycetota</taxon>
        <taxon>Actinomycetes</taxon>
        <taxon>Micrococcales</taxon>
        <taxon>Microbacteriaceae</taxon>
        <taxon>Microbacterium</taxon>
    </lineage>
</organism>
<proteinExistence type="predicted"/>
<dbReference type="RefSeq" id="WP_165132192.1">
    <property type="nucleotide sequence ID" value="NZ_CP049253.1"/>
</dbReference>
<feature type="compositionally biased region" description="Low complexity" evidence="1">
    <location>
        <begin position="28"/>
        <end position="52"/>
    </location>
</feature>
<dbReference type="Proteomes" id="UP001519362">
    <property type="component" value="Unassembled WGS sequence"/>
</dbReference>
<feature type="compositionally biased region" description="Low complexity" evidence="1">
    <location>
        <begin position="127"/>
        <end position="138"/>
    </location>
</feature>
<name>A0ABS4ZEG4_9MICO</name>
<gene>
    <name evidence="3" type="ORF">JOF34_000272</name>
</gene>
<keyword evidence="2" id="KW-1133">Transmembrane helix</keyword>
<keyword evidence="2" id="KW-0812">Transmembrane</keyword>
<keyword evidence="4" id="KW-1185">Reference proteome</keyword>
<feature type="transmembrane region" description="Helical" evidence="2">
    <location>
        <begin position="290"/>
        <end position="318"/>
    </location>
</feature>
<feature type="compositionally biased region" description="Low complexity" evidence="1">
    <location>
        <begin position="255"/>
        <end position="270"/>
    </location>
</feature>
<reference evidence="3 4" key="1">
    <citation type="submission" date="2021-03" db="EMBL/GenBank/DDBJ databases">
        <title>Sequencing the genomes of 1000 actinobacteria strains.</title>
        <authorList>
            <person name="Klenk H.-P."/>
        </authorList>
    </citation>
    <scope>NUCLEOTIDE SEQUENCE [LARGE SCALE GENOMIC DNA]</scope>
    <source>
        <strain evidence="3 4">DSM 24221</strain>
    </source>
</reference>
<accession>A0ABS4ZEG4</accession>
<evidence type="ECO:0000256" key="2">
    <source>
        <dbReference type="SAM" id="Phobius"/>
    </source>
</evidence>
<protein>
    <submittedName>
        <fullName evidence="3">Uncharacterized protein</fullName>
    </submittedName>
</protein>
<sequence length="319" mass="32983">MTTSGEQEQRPLTRRELRDLRARGENSGSAADGAADAPVVDTPDAAAPASAPAHDEGDTPEPAETIVPEAEDTRAPAADAPQGTHIVARSTAENRSDPPLTRRAIRRLRTNEIAIVTPDSDTEPAAEEASAGEPAASSRQETPTVALPLAEPERSAPNTLSPEQQPDRRELEKPTAGDDVPRLNPAFGKGFTATTPGASTRSFDDLMDQYTATSPSSIIMTSSHRLPEGLGSTGAARGTTDGREVDSVLIDGELPASSSPTPIAASEAISTQKSPTDVIRPPEPEKGRKAVVILGITAGVLGIVVVGALAGAFALGVFN</sequence>
<evidence type="ECO:0000256" key="1">
    <source>
        <dbReference type="SAM" id="MobiDB-lite"/>
    </source>
</evidence>